<keyword evidence="5 12" id="KW-1003">Cell membrane</keyword>
<dbReference type="NCBIfam" id="NF038347">
    <property type="entry name" value="FtsX_Gpos"/>
    <property type="match status" value="1"/>
</dbReference>
<evidence type="ECO:0000256" key="7">
    <source>
        <dbReference type="ARBA" id="ARBA00022618"/>
    </source>
</evidence>
<dbReference type="InterPro" id="IPR040690">
    <property type="entry name" value="FtsX_ECD"/>
</dbReference>
<evidence type="ECO:0000256" key="12">
    <source>
        <dbReference type="PIRNR" id="PIRNR003097"/>
    </source>
</evidence>
<dbReference type="InterPro" id="IPR058204">
    <property type="entry name" value="FtsX_firmicutes-type"/>
</dbReference>
<evidence type="ECO:0000256" key="10">
    <source>
        <dbReference type="ARBA" id="ARBA00023136"/>
    </source>
</evidence>
<keyword evidence="8 13" id="KW-0812">Transmembrane</keyword>
<evidence type="ECO:0000256" key="2">
    <source>
        <dbReference type="ARBA" id="ARBA00007379"/>
    </source>
</evidence>
<name>E8LC09_9FIRM</name>
<sequence length="297" mass="33125">MAMSFSTKEYFVKETYKSIRRNGFMSFASISTVAVSLLVLGMFLLIFLNTNNLAQYLESQVQVSVYMQDNASAEELKAVEAKLKKMPGVVKVTPVSKQQALARFKERLGDQEQLLNSLGKDNPFPNSFEVQVDNPERIKVITPSIGQLPKVETAKFGQEVVEHLFSLTKILRFGGIVLVIFLAMATLFIISNTIRLTVFARRKEVVIMKYVGATDWFIRWPFLLEGMTLGFFGAVIASVCINSLYAGLLERIHATLAFLPLLPTSPLLFYVTIFLLAAGTGIGALGSYISLRKFLRV</sequence>
<feature type="domain" description="ABC3 transporter permease C-terminal" evidence="14">
    <location>
        <begin position="177"/>
        <end position="295"/>
    </location>
</feature>
<comment type="subcellular location">
    <subcellularLocation>
        <location evidence="1">Cell inner membrane</location>
        <topology evidence="1">Multi-pass membrane protein</topology>
    </subcellularLocation>
    <subcellularLocation>
        <location evidence="12">Cell membrane</location>
    </subcellularLocation>
</comment>
<accession>E8LC09</accession>
<dbReference type="eggNOG" id="COG2177">
    <property type="taxonomic scope" value="Bacteria"/>
</dbReference>
<feature type="transmembrane region" description="Helical" evidence="13">
    <location>
        <begin position="229"/>
        <end position="248"/>
    </location>
</feature>
<feature type="transmembrane region" description="Helical" evidence="13">
    <location>
        <begin position="268"/>
        <end position="291"/>
    </location>
</feature>
<dbReference type="Pfam" id="PF18075">
    <property type="entry name" value="FtsX_ECD"/>
    <property type="match status" value="1"/>
</dbReference>
<evidence type="ECO:0000256" key="5">
    <source>
        <dbReference type="ARBA" id="ARBA00022475"/>
    </source>
</evidence>
<evidence type="ECO:0000256" key="3">
    <source>
        <dbReference type="ARBA" id="ARBA00011160"/>
    </source>
</evidence>
<keyword evidence="11 12" id="KW-0131">Cell cycle</keyword>
<keyword evidence="17" id="KW-1185">Reference proteome</keyword>
<evidence type="ECO:0000256" key="6">
    <source>
        <dbReference type="ARBA" id="ARBA00022519"/>
    </source>
</evidence>
<dbReference type="InterPro" id="IPR047590">
    <property type="entry name" value="FtsX_proteobact-type"/>
</dbReference>
<dbReference type="GO" id="GO:0005886">
    <property type="term" value="C:plasma membrane"/>
    <property type="evidence" value="ECO:0007669"/>
    <property type="project" value="UniProtKB-SubCell"/>
</dbReference>
<feature type="transmembrane region" description="Helical" evidence="13">
    <location>
        <begin position="170"/>
        <end position="194"/>
    </location>
</feature>
<evidence type="ECO:0000259" key="14">
    <source>
        <dbReference type="Pfam" id="PF02687"/>
    </source>
</evidence>
<dbReference type="HOGENOM" id="CLU_073546_2_2_9"/>
<feature type="domain" description="FtsX extracellular" evidence="15">
    <location>
        <begin position="61"/>
        <end position="152"/>
    </location>
</feature>
<reference evidence="16 17" key="1">
    <citation type="submission" date="2011-01" db="EMBL/GenBank/DDBJ databases">
        <authorList>
            <person name="Weinstock G."/>
            <person name="Sodergren E."/>
            <person name="Clifton S."/>
            <person name="Fulton L."/>
            <person name="Fulton B."/>
            <person name="Courtney L."/>
            <person name="Fronick C."/>
            <person name="Harrison M."/>
            <person name="Strong C."/>
            <person name="Farmer C."/>
            <person name="Delahaunty K."/>
            <person name="Markovic C."/>
            <person name="Hall O."/>
            <person name="Minx P."/>
            <person name="Tomlinson C."/>
            <person name="Mitreva M."/>
            <person name="Hou S."/>
            <person name="Chen J."/>
            <person name="Wollam A."/>
            <person name="Pepin K.H."/>
            <person name="Johnson M."/>
            <person name="Bhonagiri V."/>
            <person name="Zhang X."/>
            <person name="Suruliraj S."/>
            <person name="Warren W."/>
            <person name="Chinwalla A."/>
            <person name="Mardis E.R."/>
            <person name="Wilson R.K."/>
        </authorList>
    </citation>
    <scope>NUCLEOTIDE SEQUENCE [LARGE SCALE GENOMIC DNA]</scope>
    <source>
        <strain evidence="16 17">YIT 12067</strain>
    </source>
</reference>
<evidence type="ECO:0000313" key="16">
    <source>
        <dbReference type="EMBL" id="EFY05615.1"/>
    </source>
</evidence>
<protein>
    <recommendedName>
        <fullName evidence="4 12">Cell division protein FtsX</fullName>
    </recommendedName>
</protein>
<comment type="function">
    <text evidence="12">Part of the ABC transporter FtsEX involved in asymmetric cellular division facilitating the initiation of sporulation.</text>
</comment>
<proteinExistence type="inferred from homology"/>
<gene>
    <name evidence="16" type="ORF">HMPREF9443_00375</name>
</gene>
<evidence type="ECO:0000256" key="8">
    <source>
        <dbReference type="ARBA" id="ARBA00022692"/>
    </source>
</evidence>
<feature type="transmembrane region" description="Helical" evidence="13">
    <location>
        <begin position="23"/>
        <end position="48"/>
    </location>
</feature>
<dbReference type="GO" id="GO:0051301">
    <property type="term" value="P:cell division"/>
    <property type="evidence" value="ECO:0007669"/>
    <property type="project" value="UniProtKB-KW"/>
</dbReference>
<evidence type="ECO:0000256" key="13">
    <source>
        <dbReference type="SAM" id="Phobius"/>
    </source>
</evidence>
<dbReference type="EMBL" id="AEVN01000013">
    <property type="protein sequence ID" value="EFY05615.1"/>
    <property type="molecule type" value="Genomic_DNA"/>
</dbReference>
<evidence type="ECO:0000256" key="11">
    <source>
        <dbReference type="ARBA" id="ARBA00023306"/>
    </source>
</evidence>
<dbReference type="PIRSF" id="PIRSF003097">
    <property type="entry name" value="FtsX"/>
    <property type="match status" value="1"/>
</dbReference>
<keyword evidence="10 12" id="KW-0472">Membrane</keyword>
<evidence type="ECO:0000256" key="9">
    <source>
        <dbReference type="ARBA" id="ARBA00022989"/>
    </source>
</evidence>
<dbReference type="PANTHER" id="PTHR47755:SF1">
    <property type="entry name" value="CELL DIVISION PROTEIN FTSX"/>
    <property type="match status" value="1"/>
</dbReference>
<evidence type="ECO:0000256" key="4">
    <source>
        <dbReference type="ARBA" id="ARBA00021907"/>
    </source>
</evidence>
<keyword evidence="6" id="KW-0997">Cell inner membrane</keyword>
<dbReference type="PANTHER" id="PTHR47755">
    <property type="entry name" value="CELL DIVISION PROTEIN FTSX"/>
    <property type="match status" value="1"/>
</dbReference>
<dbReference type="InterPro" id="IPR004513">
    <property type="entry name" value="FtsX"/>
</dbReference>
<comment type="similarity">
    <text evidence="2 12">Belongs to the ABC-4 integral membrane protein family. FtsX subfamily.</text>
</comment>
<dbReference type="Gene3D" id="3.30.70.3040">
    <property type="match status" value="1"/>
</dbReference>
<dbReference type="Proteomes" id="UP000004923">
    <property type="component" value="Unassembled WGS sequence"/>
</dbReference>
<comment type="caution">
    <text evidence="16">The sequence shown here is derived from an EMBL/GenBank/DDBJ whole genome shotgun (WGS) entry which is preliminary data.</text>
</comment>
<dbReference type="AlphaFoldDB" id="E8LC09"/>
<dbReference type="InterPro" id="IPR003838">
    <property type="entry name" value="ABC3_permease_C"/>
</dbReference>
<evidence type="ECO:0000259" key="15">
    <source>
        <dbReference type="Pfam" id="PF18075"/>
    </source>
</evidence>
<dbReference type="Pfam" id="PF02687">
    <property type="entry name" value="FtsX"/>
    <property type="match status" value="1"/>
</dbReference>
<evidence type="ECO:0000256" key="1">
    <source>
        <dbReference type="ARBA" id="ARBA00004429"/>
    </source>
</evidence>
<organism evidence="16 17">
    <name type="scientific">Phascolarctobacterium succinatutens YIT 12067</name>
    <dbReference type="NCBI Taxonomy" id="626939"/>
    <lineage>
        <taxon>Bacteria</taxon>
        <taxon>Bacillati</taxon>
        <taxon>Bacillota</taxon>
        <taxon>Negativicutes</taxon>
        <taxon>Acidaminococcales</taxon>
        <taxon>Acidaminococcaceae</taxon>
        <taxon>Phascolarctobacterium</taxon>
    </lineage>
</organism>
<evidence type="ECO:0000313" key="17">
    <source>
        <dbReference type="Proteomes" id="UP000004923"/>
    </source>
</evidence>
<keyword evidence="7 12" id="KW-0132">Cell division</keyword>
<dbReference type="NCBIfam" id="TIGR00439">
    <property type="entry name" value="FtsX_Gneg"/>
    <property type="match status" value="1"/>
</dbReference>
<comment type="subunit">
    <text evidence="3">Forms a membrane-associated complex with FtsE.</text>
</comment>
<keyword evidence="9 13" id="KW-1133">Transmembrane helix</keyword>